<keyword evidence="2" id="KW-1185">Reference proteome</keyword>
<organism evidence="1 2">
    <name type="scientific">Gigaspora margarita</name>
    <dbReference type="NCBI Taxonomy" id="4874"/>
    <lineage>
        <taxon>Eukaryota</taxon>
        <taxon>Fungi</taxon>
        <taxon>Fungi incertae sedis</taxon>
        <taxon>Mucoromycota</taxon>
        <taxon>Glomeromycotina</taxon>
        <taxon>Glomeromycetes</taxon>
        <taxon>Diversisporales</taxon>
        <taxon>Gigasporaceae</taxon>
        <taxon>Gigaspora</taxon>
    </lineage>
</organism>
<reference evidence="1 2" key="1">
    <citation type="submission" date="2021-06" db="EMBL/GenBank/DDBJ databases">
        <authorList>
            <person name="Kallberg Y."/>
            <person name="Tangrot J."/>
            <person name="Rosling A."/>
        </authorList>
    </citation>
    <scope>NUCLEOTIDE SEQUENCE [LARGE SCALE GENOMIC DNA]</scope>
    <source>
        <strain evidence="1 2">120-4 pot B 10/14</strain>
    </source>
</reference>
<proteinExistence type="predicted"/>
<sequence>YTGITHCGIPKVTLEGTLEDWMKLYEKVANLRKLNLELDFWIDRVFGSGGGTYISGWLMNFFSYSGDHRVKIEDIPNSVVAGFIGANQEILEGSDNESVVTS</sequence>
<protein>
    <submittedName>
        <fullName evidence="1">36211_t:CDS:1</fullName>
    </submittedName>
</protein>
<dbReference type="InterPro" id="IPR025533">
    <property type="entry name" value="DUF4419"/>
</dbReference>
<dbReference type="Pfam" id="PF14388">
    <property type="entry name" value="DUF4419"/>
    <property type="match status" value="1"/>
</dbReference>
<dbReference type="Proteomes" id="UP000789901">
    <property type="component" value="Unassembled WGS sequence"/>
</dbReference>
<dbReference type="PANTHER" id="PTHR31252:SF11">
    <property type="entry name" value="DUF4419 DOMAIN-CONTAINING PROTEIN"/>
    <property type="match status" value="1"/>
</dbReference>
<accession>A0ABN7X3H0</accession>
<evidence type="ECO:0000313" key="1">
    <source>
        <dbReference type="EMBL" id="CAG8845709.1"/>
    </source>
</evidence>
<name>A0ABN7X3H0_GIGMA</name>
<dbReference type="PANTHER" id="PTHR31252">
    <property type="entry name" value="DUF4419 DOMAIN-CONTAINING PROTEIN"/>
    <property type="match status" value="1"/>
</dbReference>
<comment type="caution">
    <text evidence="1">The sequence shown here is derived from an EMBL/GenBank/DDBJ whole genome shotgun (WGS) entry which is preliminary data.</text>
</comment>
<dbReference type="EMBL" id="CAJVQB010080633">
    <property type="protein sequence ID" value="CAG8845709.1"/>
    <property type="molecule type" value="Genomic_DNA"/>
</dbReference>
<feature type="non-terminal residue" evidence="1">
    <location>
        <position position="1"/>
    </location>
</feature>
<evidence type="ECO:0000313" key="2">
    <source>
        <dbReference type="Proteomes" id="UP000789901"/>
    </source>
</evidence>
<gene>
    <name evidence="1" type="ORF">GMARGA_LOCUS37789</name>
</gene>
<feature type="non-terminal residue" evidence="1">
    <location>
        <position position="102"/>
    </location>
</feature>